<dbReference type="Gene3D" id="3.30.450.20">
    <property type="entry name" value="PAS domain"/>
    <property type="match status" value="1"/>
</dbReference>
<dbReference type="FunFam" id="3.30.565.10:FF:000006">
    <property type="entry name" value="Sensor histidine kinase WalK"/>
    <property type="match status" value="1"/>
</dbReference>
<dbReference type="PRINTS" id="PR00344">
    <property type="entry name" value="BCTRLSENSOR"/>
</dbReference>
<keyword evidence="4" id="KW-0597">Phosphoprotein</keyword>
<dbReference type="SUPFAM" id="SSF47384">
    <property type="entry name" value="Homodimeric domain of signal transducing histidine kinase"/>
    <property type="match status" value="1"/>
</dbReference>
<dbReference type="STRING" id="37928.SAMN04489742_0431"/>
<evidence type="ECO:0000256" key="5">
    <source>
        <dbReference type="ARBA" id="ARBA00022679"/>
    </source>
</evidence>
<feature type="transmembrane region" description="Helical" evidence="8">
    <location>
        <begin position="77"/>
        <end position="94"/>
    </location>
</feature>
<keyword evidence="5" id="KW-0808">Transferase</keyword>
<dbReference type="Gene3D" id="1.10.287.130">
    <property type="match status" value="1"/>
</dbReference>
<dbReference type="PANTHER" id="PTHR43047:SF62">
    <property type="entry name" value="SENSOR HISTIDINE KINASE DPIB"/>
    <property type="match status" value="1"/>
</dbReference>
<evidence type="ECO:0000256" key="8">
    <source>
        <dbReference type="SAM" id="Phobius"/>
    </source>
</evidence>
<dbReference type="GO" id="GO:0005886">
    <property type="term" value="C:plasma membrane"/>
    <property type="evidence" value="ECO:0007669"/>
    <property type="project" value="UniProtKB-SubCell"/>
</dbReference>
<evidence type="ECO:0000259" key="9">
    <source>
        <dbReference type="PROSITE" id="PS50109"/>
    </source>
</evidence>
<keyword evidence="8" id="KW-0812">Transmembrane</keyword>
<dbReference type="Pfam" id="PF02518">
    <property type="entry name" value="HATPase_c"/>
    <property type="match status" value="1"/>
</dbReference>
<proteinExistence type="predicted"/>
<keyword evidence="11" id="KW-1185">Reference proteome</keyword>
<accession>A0A1H0ZM82</accession>
<dbReference type="AlphaFoldDB" id="A0A1H0ZM82"/>
<feature type="transmembrane region" description="Helical" evidence="8">
    <location>
        <begin position="47"/>
        <end position="70"/>
    </location>
</feature>
<feature type="domain" description="Histidine kinase" evidence="9">
    <location>
        <begin position="331"/>
        <end position="541"/>
    </location>
</feature>
<dbReference type="Pfam" id="PF00512">
    <property type="entry name" value="HisKA"/>
    <property type="match status" value="1"/>
</dbReference>
<dbReference type="InterPro" id="IPR003661">
    <property type="entry name" value="HisK_dim/P_dom"/>
</dbReference>
<dbReference type="SMART" id="SM00388">
    <property type="entry name" value="HisKA"/>
    <property type="match status" value="1"/>
</dbReference>
<dbReference type="GO" id="GO:0000155">
    <property type="term" value="F:phosphorelay sensor kinase activity"/>
    <property type="evidence" value="ECO:0007669"/>
    <property type="project" value="InterPro"/>
</dbReference>
<dbReference type="Proteomes" id="UP000181917">
    <property type="component" value="Unassembled WGS sequence"/>
</dbReference>
<dbReference type="EMBL" id="FNKH01000002">
    <property type="protein sequence ID" value="SDQ28186.1"/>
    <property type="molecule type" value="Genomic_DNA"/>
</dbReference>
<evidence type="ECO:0000256" key="6">
    <source>
        <dbReference type="ARBA" id="ARBA00022777"/>
    </source>
</evidence>
<dbReference type="RefSeq" id="WP_083339504.1">
    <property type="nucleotide sequence ID" value="NZ_CP018863.1"/>
</dbReference>
<dbReference type="GO" id="GO:0009927">
    <property type="term" value="F:histidine phosphotransfer kinase activity"/>
    <property type="evidence" value="ECO:0007669"/>
    <property type="project" value="TreeGrafter"/>
</dbReference>
<dbReference type="InterPro" id="IPR004358">
    <property type="entry name" value="Sig_transdc_His_kin-like_C"/>
</dbReference>
<keyword evidence="8" id="KW-1133">Transmembrane helix</keyword>
<dbReference type="PROSITE" id="PS50109">
    <property type="entry name" value="HIS_KIN"/>
    <property type="match status" value="1"/>
</dbReference>
<dbReference type="Gene3D" id="3.30.565.10">
    <property type="entry name" value="Histidine kinase-like ATPase, C-terminal domain"/>
    <property type="match status" value="1"/>
</dbReference>
<protein>
    <recommendedName>
        <fullName evidence="3">histidine kinase</fullName>
        <ecNumber evidence="3">2.7.13.3</ecNumber>
    </recommendedName>
</protein>
<organism evidence="10 11">
    <name type="scientific">Crystallibacter crystallopoietes</name>
    <dbReference type="NCBI Taxonomy" id="37928"/>
    <lineage>
        <taxon>Bacteria</taxon>
        <taxon>Bacillati</taxon>
        <taxon>Actinomycetota</taxon>
        <taxon>Actinomycetes</taxon>
        <taxon>Micrococcales</taxon>
        <taxon>Micrococcaceae</taxon>
        <taxon>Crystallibacter</taxon>
    </lineage>
</organism>
<keyword evidence="7" id="KW-0902">Two-component regulatory system</keyword>
<dbReference type="InterPro" id="IPR003594">
    <property type="entry name" value="HATPase_dom"/>
</dbReference>
<feature type="transmembrane region" description="Helical" evidence="8">
    <location>
        <begin position="23"/>
        <end position="41"/>
    </location>
</feature>
<dbReference type="OrthoDB" id="9757990at2"/>
<dbReference type="InterPro" id="IPR036097">
    <property type="entry name" value="HisK_dim/P_sf"/>
</dbReference>
<name>A0A1H0ZM82_9MICC</name>
<keyword evidence="6 10" id="KW-0418">Kinase</keyword>
<dbReference type="InterPro" id="IPR005467">
    <property type="entry name" value="His_kinase_dom"/>
</dbReference>
<dbReference type="EC" id="2.7.13.3" evidence="3"/>
<evidence type="ECO:0000256" key="1">
    <source>
        <dbReference type="ARBA" id="ARBA00000085"/>
    </source>
</evidence>
<comment type="subcellular location">
    <subcellularLocation>
        <location evidence="2">Cell membrane</location>
    </subcellularLocation>
</comment>
<gene>
    <name evidence="10" type="ORF">SAMN04489742_0431</name>
</gene>
<evidence type="ECO:0000313" key="11">
    <source>
        <dbReference type="Proteomes" id="UP000181917"/>
    </source>
</evidence>
<evidence type="ECO:0000256" key="3">
    <source>
        <dbReference type="ARBA" id="ARBA00012438"/>
    </source>
</evidence>
<evidence type="ECO:0000256" key="2">
    <source>
        <dbReference type="ARBA" id="ARBA00004236"/>
    </source>
</evidence>
<sequence>MERILRFLTLTPVQRMRSEGRRAVLMGQAPFTATVFLLAVIHPEPLAVLQFQLGVALAAVLLAGGVIVPWERSSRPLHLAIPLLDFVAVGLLQMGGSFEVFHLGLLTVFPVVWLASSARFPRWCMVASILGTLAIAWEPVLLQREDIDFGNAAHELSRVLPLPLVMLALAATVRLMVDNMAAKDEELRSLLAETDKRERLLRTIMDTVGTGVLAVDAQGHEILSNRQQRYFQQLAQTVGGASPNEDRHLLFEFGTNVPLPVDQWPSRRAARGEPVSDQLCTVGAKPGQRVLSTSIRYVRSAAGTVDGAVIASSDVTELVNAIDARDDFMANVSHELKTPLTVILGNTELLLDDAPPAHRTRLEAVERNAVHLLHLVQDLLDSAKRTAICPVPTNVSELIAHSASDAGHRADPKGIIIRTEVQPDLRLVCDPLRIRQVLDNLISNAIKYSPEDSTVVVRARQEDNHLVCRIVDQGRGMDTQEMGEAFTRFYRSPSVRKTAIPGMGLGLPIAKAIVEQHGGNIGFESTPAKGTVVSFTLPLHRDIPAGSRPE</sequence>
<dbReference type="PANTHER" id="PTHR43047">
    <property type="entry name" value="TWO-COMPONENT HISTIDINE PROTEIN KINASE"/>
    <property type="match status" value="1"/>
</dbReference>
<dbReference type="InterPro" id="IPR036890">
    <property type="entry name" value="HATPase_C_sf"/>
</dbReference>
<dbReference type="CDD" id="cd00075">
    <property type="entry name" value="HATPase"/>
    <property type="match status" value="1"/>
</dbReference>
<keyword evidence="8" id="KW-0472">Membrane</keyword>
<evidence type="ECO:0000313" key="10">
    <source>
        <dbReference type="EMBL" id="SDQ28186.1"/>
    </source>
</evidence>
<dbReference type="CDD" id="cd00082">
    <property type="entry name" value="HisKA"/>
    <property type="match status" value="1"/>
</dbReference>
<evidence type="ECO:0000256" key="7">
    <source>
        <dbReference type="ARBA" id="ARBA00023012"/>
    </source>
</evidence>
<dbReference type="SMART" id="SM00387">
    <property type="entry name" value="HATPase_c"/>
    <property type="match status" value="1"/>
</dbReference>
<evidence type="ECO:0000256" key="4">
    <source>
        <dbReference type="ARBA" id="ARBA00022553"/>
    </source>
</evidence>
<dbReference type="SUPFAM" id="SSF55874">
    <property type="entry name" value="ATPase domain of HSP90 chaperone/DNA topoisomerase II/histidine kinase"/>
    <property type="match status" value="1"/>
</dbReference>
<reference evidence="10 11" key="1">
    <citation type="submission" date="2016-10" db="EMBL/GenBank/DDBJ databases">
        <authorList>
            <person name="de Groot N.N."/>
        </authorList>
    </citation>
    <scope>NUCLEOTIDE SEQUENCE [LARGE SCALE GENOMIC DNA]</scope>
    <source>
        <strain evidence="10 11">DSM 20117</strain>
    </source>
</reference>
<comment type="catalytic activity">
    <reaction evidence="1">
        <text>ATP + protein L-histidine = ADP + protein N-phospho-L-histidine.</text>
        <dbReference type="EC" id="2.7.13.3"/>
    </reaction>
</comment>